<feature type="region of interest" description="Disordered" evidence="2">
    <location>
        <begin position="82"/>
        <end position="104"/>
    </location>
</feature>
<dbReference type="PANTHER" id="PTHR12245">
    <property type="entry name" value="SPRY DOMAIN CONTAINING SOCS BOX PROTEIN"/>
    <property type="match status" value="1"/>
</dbReference>
<protein>
    <recommendedName>
        <fullName evidence="3">B30.2/SPRY domain-containing protein</fullName>
    </recommendedName>
</protein>
<dbReference type="InterPro" id="IPR050672">
    <property type="entry name" value="FBXO45-Fsn/SPSB_families"/>
</dbReference>
<feature type="region of interest" description="Disordered" evidence="2">
    <location>
        <begin position="178"/>
        <end position="213"/>
    </location>
</feature>
<feature type="domain" description="B30.2/SPRY" evidence="3">
    <location>
        <begin position="226"/>
        <end position="474"/>
    </location>
</feature>
<dbReference type="Pfam" id="PF07525">
    <property type="entry name" value="SOCS_box"/>
    <property type="match status" value="1"/>
</dbReference>
<feature type="compositionally biased region" description="Polar residues" evidence="2">
    <location>
        <begin position="17"/>
        <end position="30"/>
    </location>
</feature>
<evidence type="ECO:0000256" key="1">
    <source>
        <dbReference type="ARBA" id="ARBA00010910"/>
    </source>
</evidence>
<comment type="caution">
    <text evidence="4">The sequence shown here is derived from an EMBL/GenBank/DDBJ whole genome shotgun (WGS) entry which is preliminary data.</text>
</comment>
<dbReference type="AlphaFoldDB" id="A0A818NBL4"/>
<dbReference type="GO" id="GO:0043161">
    <property type="term" value="P:proteasome-mediated ubiquitin-dependent protein catabolic process"/>
    <property type="evidence" value="ECO:0007669"/>
    <property type="project" value="TreeGrafter"/>
</dbReference>
<name>A0A818NBL4_9BILA</name>
<dbReference type="CDD" id="cd12906">
    <property type="entry name" value="SPRY_SOCS1-2-4"/>
    <property type="match status" value="1"/>
</dbReference>
<dbReference type="InterPro" id="IPR003877">
    <property type="entry name" value="SPRY_dom"/>
</dbReference>
<feature type="compositionally biased region" description="Low complexity" evidence="2">
    <location>
        <begin position="82"/>
        <end position="102"/>
    </location>
</feature>
<organism evidence="4 5">
    <name type="scientific">Rotaria sordida</name>
    <dbReference type="NCBI Taxonomy" id="392033"/>
    <lineage>
        <taxon>Eukaryota</taxon>
        <taxon>Metazoa</taxon>
        <taxon>Spiralia</taxon>
        <taxon>Gnathifera</taxon>
        <taxon>Rotifera</taxon>
        <taxon>Eurotatoria</taxon>
        <taxon>Bdelloidea</taxon>
        <taxon>Philodinida</taxon>
        <taxon>Philodinidae</taxon>
        <taxon>Rotaria</taxon>
    </lineage>
</organism>
<evidence type="ECO:0000313" key="5">
    <source>
        <dbReference type="Proteomes" id="UP000663874"/>
    </source>
</evidence>
<dbReference type="Proteomes" id="UP000663874">
    <property type="component" value="Unassembled WGS sequence"/>
</dbReference>
<dbReference type="GO" id="GO:0019005">
    <property type="term" value="C:SCF ubiquitin ligase complex"/>
    <property type="evidence" value="ECO:0007669"/>
    <property type="project" value="TreeGrafter"/>
</dbReference>
<dbReference type="InterPro" id="IPR001496">
    <property type="entry name" value="SOCS_box"/>
</dbReference>
<evidence type="ECO:0000313" key="4">
    <source>
        <dbReference type="EMBL" id="CAF3604198.1"/>
    </source>
</evidence>
<accession>A0A818NBL4</accession>
<dbReference type="InterPro" id="IPR001870">
    <property type="entry name" value="B30.2/SPRY"/>
</dbReference>
<feature type="region of interest" description="Disordered" evidence="2">
    <location>
        <begin position="1"/>
        <end position="39"/>
    </location>
</feature>
<dbReference type="InterPro" id="IPR043136">
    <property type="entry name" value="B30.2/SPRY_sf"/>
</dbReference>
<dbReference type="EMBL" id="CAJOBE010000244">
    <property type="protein sequence ID" value="CAF3604198.1"/>
    <property type="molecule type" value="Genomic_DNA"/>
</dbReference>
<evidence type="ECO:0000259" key="3">
    <source>
        <dbReference type="PROSITE" id="PS50188"/>
    </source>
</evidence>
<dbReference type="Gene3D" id="1.10.750.20">
    <property type="entry name" value="SOCS box"/>
    <property type="match status" value="1"/>
</dbReference>
<proteinExistence type="inferred from homology"/>
<dbReference type="SMART" id="SM00449">
    <property type="entry name" value="SPRY"/>
    <property type="match status" value="1"/>
</dbReference>
<sequence length="1033" mass="119044">MVLPRKTKSTGIRHELNNSTKKSKTIATNSKQKTLHTKRKKLTKRVDLNDPSINTITLRRSRRLTNKKKQLSNLSCDSTSNLILPSSSSSSNSIPTNSTSITKSYPLRSRLRRASLTGNNQITTISNRRSRISKQQDLLSTSLSSMGLRNGKIVNLRSIISGTTSQTNEELTTSNLPLLSFNPLPRQHHQINNSTSSTSYSPTNSYSNNNNNNNDLNVPICQYHYSNITNHPSLDPSKYFPVRLDILLDRPPVSREKQIEYGWNHDDRSMNIFVKHNDPCTFHRHPVAQSTDAVRCKKGFTSGIHVWEIEWNTRQRGTHAVVGVGTIKAPLHCPGYQALVGMNQESWGWDLGRNKLYHKGVNSVYASTQYPSSTVTSSNSLLSPTTTTSTLTDPADAINNNGISYPSKSDECFVVPDKFLVVLDLEEGTLAYIVDGQYLGVAFNDLKDKDALYPMVSSVWGHCEITMRYINGLEPEPLQLMDSCRRVIRKRLGRRNLNLINHLTLPTSLHKARLRKQKKKDNCSIICFFLFNRRRLPLANIDDSMTRKRHNHNRLSLIKMAQATRTFWTQAEALEFINERQKNEKKFYTGEILYLFSFESQPDGRRRYQVADIDVFIHEYYQLPANQRHTYEIIIDKKPSKLYFDLEYDIAANPNIDGPKLTNNFIQFVLNFMRKGSDDLNYSMKDVLILDSTSSTKFSRHLIFQTKDPFLDNLAVGKFVNLILEDIHGCLINHQCSAVHNISSCQNQQTQSYSDSSVYAKNLLVTIESCLFRYEQCKCIDDYSQLRFKDIIEFIVKKNDDSGLTWFCDMSVYTKNRAFRLLRSSKFDKQECFMVAPENEWRPTLRRSHTHLSSQPSEAECQTFMASLVYFNGPIRRFIHVDDANTTSTKSVISRSHQSTYITDDLQKVSLYYPELVNFMMNIACDKKHDVNGIRISRLYKAKEIQNDFRWEIGFMYVGDYKYCERIQRHHKNNNIYFVVDMRKGTYRQKCHDPDCKAFQGIEQTLPINATPWLTVVNQEWDNQSPKSMKETL</sequence>
<feature type="compositionally biased region" description="Low complexity" evidence="2">
    <location>
        <begin position="192"/>
        <end position="213"/>
    </location>
</feature>
<comment type="similarity">
    <text evidence="1">Belongs to the SPSB family.</text>
</comment>
<dbReference type="Gene3D" id="2.60.120.920">
    <property type="match status" value="2"/>
</dbReference>
<dbReference type="PROSITE" id="PS50188">
    <property type="entry name" value="B302_SPRY"/>
    <property type="match status" value="1"/>
</dbReference>
<dbReference type="Pfam" id="PF03121">
    <property type="entry name" value="Herpes_UL52"/>
    <property type="match status" value="1"/>
</dbReference>
<dbReference type="Pfam" id="PF00622">
    <property type="entry name" value="SPRY"/>
    <property type="match status" value="1"/>
</dbReference>
<dbReference type="PANTHER" id="PTHR12245:SF11">
    <property type="entry name" value="PROTEIN GUSTAVUS"/>
    <property type="match status" value="1"/>
</dbReference>
<dbReference type="SUPFAM" id="SSF49899">
    <property type="entry name" value="Concanavalin A-like lectins/glucanases"/>
    <property type="match status" value="1"/>
</dbReference>
<gene>
    <name evidence="4" type="ORF">FNK824_LOCUS3571</name>
</gene>
<evidence type="ECO:0000256" key="2">
    <source>
        <dbReference type="SAM" id="MobiDB-lite"/>
    </source>
</evidence>
<dbReference type="InterPro" id="IPR013320">
    <property type="entry name" value="ConA-like_dom_sf"/>
</dbReference>
<reference evidence="4" key="1">
    <citation type="submission" date="2021-02" db="EMBL/GenBank/DDBJ databases">
        <authorList>
            <person name="Nowell W R."/>
        </authorList>
    </citation>
    <scope>NUCLEOTIDE SEQUENCE</scope>
</reference>